<dbReference type="PANTHER" id="PTHR30136">
    <property type="entry name" value="HELIX-TURN-HELIX TRANSCRIPTIONAL REGULATOR, ICLR FAMILY"/>
    <property type="match status" value="1"/>
</dbReference>
<dbReference type="PANTHER" id="PTHR30136:SF33">
    <property type="entry name" value="TRANSCRIPTIONAL REGULATORY PROTEIN"/>
    <property type="match status" value="1"/>
</dbReference>
<dbReference type="InterPro" id="IPR036390">
    <property type="entry name" value="WH_DNA-bd_sf"/>
</dbReference>
<evidence type="ECO:0000313" key="8">
    <source>
        <dbReference type="Proteomes" id="UP001549119"/>
    </source>
</evidence>
<reference evidence="7 8" key="1">
    <citation type="submission" date="2024-06" db="EMBL/GenBank/DDBJ databases">
        <title>Genomics of switchgrass bacterial isolates.</title>
        <authorList>
            <person name="Shade A."/>
        </authorList>
    </citation>
    <scope>NUCLEOTIDE SEQUENCE [LARGE SCALE GENOMIC DNA]</scope>
    <source>
        <strain evidence="7 8">PvP084</strain>
    </source>
</reference>
<accession>A0ABV2N9R8</accession>
<dbReference type="SUPFAM" id="SSF46785">
    <property type="entry name" value="Winged helix' DNA-binding domain"/>
    <property type="match status" value="1"/>
</dbReference>
<name>A0ABV2N9R8_9HYPH</name>
<evidence type="ECO:0000256" key="3">
    <source>
        <dbReference type="ARBA" id="ARBA00023163"/>
    </source>
</evidence>
<dbReference type="InterPro" id="IPR029016">
    <property type="entry name" value="GAF-like_dom_sf"/>
</dbReference>
<protein>
    <submittedName>
        <fullName evidence="7">DNA-binding IclR family transcriptional regulator</fullName>
    </submittedName>
</protein>
<feature type="domain" description="IclR-ED" evidence="6">
    <location>
        <begin position="102"/>
        <end position="285"/>
    </location>
</feature>
<proteinExistence type="predicted"/>
<dbReference type="Gene3D" id="3.30.450.40">
    <property type="match status" value="1"/>
</dbReference>
<dbReference type="InterPro" id="IPR014757">
    <property type="entry name" value="Tscrpt_reg_IclR_C"/>
</dbReference>
<evidence type="ECO:0000259" key="6">
    <source>
        <dbReference type="PROSITE" id="PS51078"/>
    </source>
</evidence>
<dbReference type="Pfam" id="PF09339">
    <property type="entry name" value="HTH_IclR"/>
    <property type="match status" value="1"/>
</dbReference>
<evidence type="ECO:0000256" key="1">
    <source>
        <dbReference type="ARBA" id="ARBA00023015"/>
    </source>
</evidence>
<dbReference type="PROSITE" id="PS51078">
    <property type="entry name" value="ICLR_ED"/>
    <property type="match status" value="1"/>
</dbReference>
<feature type="region of interest" description="Disordered" evidence="4">
    <location>
        <begin position="1"/>
        <end position="31"/>
    </location>
</feature>
<dbReference type="Gene3D" id="1.10.10.10">
    <property type="entry name" value="Winged helix-like DNA-binding domain superfamily/Winged helix DNA-binding domain"/>
    <property type="match status" value="1"/>
</dbReference>
<dbReference type="InterPro" id="IPR005471">
    <property type="entry name" value="Tscrpt_reg_IclR_N"/>
</dbReference>
<keyword evidence="1" id="KW-0805">Transcription regulation</keyword>
<feature type="domain" description="HTH iclR-type" evidence="5">
    <location>
        <begin position="39"/>
        <end position="101"/>
    </location>
</feature>
<evidence type="ECO:0000313" key="7">
    <source>
        <dbReference type="EMBL" id="MET3863228.1"/>
    </source>
</evidence>
<sequence>MSGPMEADAGLRTGSDGAEPDAGGSDAGGSGAKEDRHFVTALARGLSVLACFGPGRTSLANHDIAEACGLPRSTVSRLTYTLTKLGYLQHMPELGRYRLGTATIALSSAALGGLDVRAIARPVLRAVAEAANASVGLGVRDRLSMRYVECQRGPAAISLNLDTGSRISLARSAMGRAYVAVCPDRERAGIYEDLKALDPVAWPALRAGLDRAVEEHRDLGCCTSFGEWQETVCAIAVGFHPGGGLPPMAVNCGAPTVITDARFLLEVARPKLIDAVRSLDGVMGA</sequence>
<dbReference type="Proteomes" id="UP001549119">
    <property type="component" value="Unassembled WGS sequence"/>
</dbReference>
<dbReference type="SMART" id="SM00346">
    <property type="entry name" value="HTH_ICLR"/>
    <property type="match status" value="1"/>
</dbReference>
<dbReference type="InterPro" id="IPR050707">
    <property type="entry name" value="HTH_MetabolicPath_Reg"/>
</dbReference>
<evidence type="ECO:0000256" key="2">
    <source>
        <dbReference type="ARBA" id="ARBA00023125"/>
    </source>
</evidence>
<feature type="compositionally biased region" description="Low complexity" evidence="4">
    <location>
        <begin position="14"/>
        <end position="24"/>
    </location>
</feature>
<keyword evidence="3" id="KW-0804">Transcription</keyword>
<dbReference type="EMBL" id="JBEPNW010000002">
    <property type="protein sequence ID" value="MET3863228.1"/>
    <property type="molecule type" value="Genomic_DNA"/>
</dbReference>
<gene>
    <name evidence="7" type="ORF">ABIC20_000537</name>
</gene>
<dbReference type="Pfam" id="PF01614">
    <property type="entry name" value="IclR_C"/>
    <property type="match status" value="1"/>
</dbReference>
<dbReference type="PROSITE" id="PS51077">
    <property type="entry name" value="HTH_ICLR"/>
    <property type="match status" value="1"/>
</dbReference>
<keyword evidence="8" id="KW-1185">Reference proteome</keyword>
<organism evidence="7 8">
    <name type="scientific">Methylobacterium radiotolerans</name>
    <dbReference type="NCBI Taxonomy" id="31998"/>
    <lineage>
        <taxon>Bacteria</taxon>
        <taxon>Pseudomonadati</taxon>
        <taxon>Pseudomonadota</taxon>
        <taxon>Alphaproteobacteria</taxon>
        <taxon>Hyphomicrobiales</taxon>
        <taxon>Methylobacteriaceae</taxon>
        <taxon>Methylobacterium</taxon>
    </lineage>
</organism>
<keyword evidence="2 7" id="KW-0238">DNA-binding</keyword>
<evidence type="ECO:0000259" key="5">
    <source>
        <dbReference type="PROSITE" id="PS51077"/>
    </source>
</evidence>
<dbReference type="GO" id="GO:0003677">
    <property type="term" value="F:DNA binding"/>
    <property type="evidence" value="ECO:0007669"/>
    <property type="project" value="UniProtKB-KW"/>
</dbReference>
<comment type="caution">
    <text evidence="7">The sequence shown here is derived from an EMBL/GenBank/DDBJ whole genome shotgun (WGS) entry which is preliminary data.</text>
</comment>
<dbReference type="SUPFAM" id="SSF55781">
    <property type="entry name" value="GAF domain-like"/>
    <property type="match status" value="1"/>
</dbReference>
<evidence type="ECO:0000256" key="4">
    <source>
        <dbReference type="SAM" id="MobiDB-lite"/>
    </source>
</evidence>
<dbReference type="InterPro" id="IPR036388">
    <property type="entry name" value="WH-like_DNA-bd_sf"/>
</dbReference>
<dbReference type="RefSeq" id="WP_245364344.1">
    <property type="nucleotide sequence ID" value="NZ_JBEPNV010000001.1"/>
</dbReference>